<accession>A0A0N7M0G4</accession>
<evidence type="ECO:0008006" key="3">
    <source>
        <dbReference type="Google" id="ProtNLM"/>
    </source>
</evidence>
<sequence length="169" mass="18232">MAVLICFSGLPAVGKSTVARLLSEKTGAIRLRLDEIEAAMRLSHMKYEDLADGGYAAAQVMAKSALAQGHSVIADCVNPIALTRAGWQAASHAVGAAHLDVELTCSDTQLHRVRAETRDTDLEDVAMPGWDVIRLRQYEPFETADLRLDTCALSPEGAVQAMLELLETL</sequence>
<gene>
    <name evidence="1" type="ORF">TRM7557_02871</name>
</gene>
<dbReference type="EMBL" id="CYSD01000039">
    <property type="protein sequence ID" value="CUH80393.1"/>
    <property type="molecule type" value="Genomic_DNA"/>
</dbReference>
<protein>
    <recommendedName>
        <fullName evidence="3">Kinase</fullName>
    </recommendedName>
</protein>
<dbReference type="AlphaFoldDB" id="A0A0N7M0G4"/>
<dbReference type="STRING" id="928856.SAMN04488049_104154"/>
<evidence type="ECO:0000313" key="2">
    <source>
        <dbReference type="Proteomes" id="UP000052022"/>
    </source>
</evidence>
<dbReference type="Pfam" id="PF13671">
    <property type="entry name" value="AAA_33"/>
    <property type="match status" value="1"/>
</dbReference>
<dbReference type="SUPFAM" id="SSF52540">
    <property type="entry name" value="P-loop containing nucleoside triphosphate hydrolases"/>
    <property type="match status" value="1"/>
</dbReference>
<dbReference type="OrthoDB" id="3819922at2"/>
<dbReference type="PANTHER" id="PTHR37807:SF3">
    <property type="entry name" value="OS07G0160300 PROTEIN"/>
    <property type="match status" value="1"/>
</dbReference>
<proteinExistence type="predicted"/>
<dbReference type="RefSeq" id="WP_058291057.1">
    <property type="nucleotide sequence ID" value="NZ_JAQIPA010000009.1"/>
</dbReference>
<dbReference type="InterPro" id="IPR027417">
    <property type="entry name" value="P-loop_NTPase"/>
</dbReference>
<organism evidence="1 2">
    <name type="scientific">Tritonibacter multivorans</name>
    <dbReference type="NCBI Taxonomy" id="928856"/>
    <lineage>
        <taxon>Bacteria</taxon>
        <taxon>Pseudomonadati</taxon>
        <taxon>Pseudomonadota</taxon>
        <taxon>Alphaproteobacteria</taxon>
        <taxon>Rhodobacterales</taxon>
        <taxon>Paracoccaceae</taxon>
        <taxon>Tritonibacter</taxon>
    </lineage>
</organism>
<reference evidence="1 2" key="1">
    <citation type="submission" date="2015-09" db="EMBL/GenBank/DDBJ databases">
        <authorList>
            <consortium name="Swine Surveillance"/>
        </authorList>
    </citation>
    <scope>NUCLEOTIDE SEQUENCE [LARGE SCALE GENOMIC DNA]</scope>
    <source>
        <strain evidence="1 2">CECT 7557</strain>
    </source>
</reference>
<keyword evidence="2" id="KW-1185">Reference proteome</keyword>
<name>A0A0N7M0G4_9RHOB</name>
<dbReference type="PANTHER" id="PTHR37807">
    <property type="entry name" value="OS07G0160300 PROTEIN"/>
    <property type="match status" value="1"/>
</dbReference>
<evidence type="ECO:0000313" key="1">
    <source>
        <dbReference type="EMBL" id="CUH80393.1"/>
    </source>
</evidence>
<dbReference type="Gene3D" id="3.40.50.300">
    <property type="entry name" value="P-loop containing nucleotide triphosphate hydrolases"/>
    <property type="match status" value="1"/>
</dbReference>
<dbReference type="Proteomes" id="UP000052022">
    <property type="component" value="Unassembled WGS sequence"/>
</dbReference>